<name>A0A8B6FEP2_MYTGA</name>
<protein>
    <recommendedName>
        <fullName evidence="3">VLIG-type G domain-containing protein</fullName>
    </recommendedName>
</protein>
<evidence type="ECO:0000313" key="5">
    <source>
        <dbReference type="Proteomes" id="UP000596742"/>
    </source>
</evidence>
<dbReference type="InterPro" id="IPR030383">
    <property type="entry name" value="G_VLIG_dom"/>
</dbReference>
<dbReference type="InterPro" id="IPR027417">
    <property type="entry name" value="P-loop_NTPase"/>
</dbReference>
<organism evidence="4 5">
    <name type="scientific">Mytilus galloprovincialis</name>
    <name type="common">Mediterranean mussel</name>
    <dbReference type="NCBI Taxonomy" id="29158"/>
    <lineage>
        <taxon>Eukaryota</taxon>
        <taxon>Metazoa</taxon>
        <taxon>Spiralia</taxon>
        <taxon>Lophotrochozoa</taxon>
        <taxon>Mollusca</taxon>
        <taxon>Bivalvia</taxon>
        <taxon>Autobranchia</taxon>
        <taxon>Pteriomorphia</taxon>
        <taxon>Mytilida</taxon>
        <taxon>Mytiloidea</taxon>
        <taxon>Mytilidae</taxon>
        <taxon>Mytilinae</taxon>
        <taxon>Mytilus</taxon>
    </lineage>
</organism>
<keyword evidence="5" id="KW-1185">Reference proteome</keyword>
<dbReference type="PANTHER" id="PTHR14819:SF5">
    <property type="entry name" value="INTERFERON-INDUCED VERY LARGE GTPASE 1"/>
    <property type="match status" value="1"/>
</dbReference>
<dbReference type="InterPro" id="IPR057365">
    <property type="entry name" value="URGCP"/>
</dbReference>
<feature type="compositionally biased region" description="Polar residues" evidence="2">
    <location>
        <begin position="190"/>
        <end position="204"/>
    </location>
</feature>
<evidence type="ECO:0000256" key="1">
    <source>
        <dbReference type="ARBA" id="ARBA00006828"/>
    </source>
</evidence>
<dbReference type="Gene3D" id="3.40.50.300">
    <property type="entry name" value="P-loop containing nucleotide triphosphate hydrolases"/>
    <property type="match status" value="1"/>
</dbReference>
<dbReference type="Pfam" id="PF25683">
    <property type="entry name" value="URGCP_GTPase"/>
    <property type="match status" value="1"/>
</dbReference>
<dbReference type="Pfam" id="PF25496">
    <property type="entry name" value="URGCP"/>
    <property type="match status" value="1"/>
</dbReference>
<dbReference type="InterPro" id="IPR052986">
    <property type="entry name" value="VLIG_GTPase"/>
</dbReference>
<feature type="domain" description="VLIG-type G" evidence="3">
    <location>
        <begin position="965"/>
        <end position="1209"/>
    </location>
</feature>
<dbReference type="PROSITE" id="PS51717">
    <property type="entry name" value="G_VLIG"/>
    <property type="match status" value="1"/>
</dbReference>
<dbReference type="GO" id="GO:0005525">
    <property type="term" value="F:GTP binding"/>
    <property type="evidence" value="ECO:0007669"/>
    <property type="project" value="InterPro"/>
</dbReference>
<gene>
    <name evidence="4" type="ORF">MGAL_10B012395</name>
</gene>
<sequence length="1839" mass="212840">MSSRKRPARHDPNDPMHWTKEQYVKHLKSMGITVNSTWRLDIIRQLYFVNQKDVANSTESGPNGSMESNTRNIDEVTVAADDQPNADTDQPVDGIVNCTDDDEETKKDDHQTKRNDQDGDKCADETQRGSGNDTDTDKLNETKRTVLPEKVIESGKNQAEIDNKDETLCKERKNNHEENEIESEEAPTNGAKNTENLKSTTNGSRPGIPKITYECVLNSSLSATESTSTDNLLHSTLDKYGLEIIYWSGIFQHHLGVTALQQLRYLNKDDFSTLVEYVRYSWEKRALADLLDRHDRSEFKRKPTSEKQITRETTDKTQLKRSNEDILHQTKFRNKEQEYSEDIQWKNAEEQTLSVLNKLGLLMFFPNKLKLKSIIKIRDFDNTDRLADITDIPWVFMRNIIMINWTARDILIERHLEELWGSQDLRTEDWNFESIENDKEEVKDNIETINPLDLIVALWQCCSPNLKQVLSTKMFMCRLAIPFALPLVKNTIPTVDVWPIRQIIIEQKATSGTTQTTAYKCPCNVVSFLRLGRICISKSKLMNQLLSEQYHDTFFNRDCPLGTSKRVISSGLIEAAWHLPREHSENVMLYLNLRGDGLLHDQQLHILSQISSVVVVLLDINLLGNTACKAILQTMYKRVPGVVLGIDAYSISNAEAKSICQQHFKDNSDYRKKIRVCKIAVADTITSFSLIKKEMVKGIIDTASADPVISLSKRLHQSVQNCYEIDENSRIFQQAIKKATEVTQLLQCDCSDLKQKHIPLQGQLWREFSETQKATKQSTMHQAITDEENKKEEMKRLRHKQFQIFQEKRLLMNKFQSNLLNSIESDEECILFITYLKVFLDDISRNVLPDYLNQYQVAWHDLKTGRDHKETKIEALQERLKQAEYHLADASFGYEHLVRECGQIYECIIECDEKDMIPHANNLSKICAQTLLLGYPFEIMDGDAANVPMRWIKAVFRQLRKITGNKKILALSVLGIQSSGKSTLLNTMFGLQFAVSAGRCTRGVFVQLVPVSSKQFKFDYLLVVDTEGLRASELGNQKRDHDNKLATFVIGLGDITLINIKGENTSEITDILQIAVHAFLRLKLVNQKLNLKQKCIFVHQNVPATDASDKMMHGRKKLVDNLDEMTKEAAKQEQITNVQTFDQVIDFDSEKNVWYFSDLWVGDPPMAPTNPGYSKSVRDVKHAILYKLTSQRNSFFTIKDTMIRIEDLWTGILRDDFVYGFRNSLEMKAYSTMEKRYQEVHWDMHKFFYEFIMKKAKTRIEGSSKEEDLETGIRQIRKELKQEAEQTVGVLLENLESFVKTSELRDVMCQWSHQRALKLRLLKEDLLSSSESDIMNIREEKRIQILQITERTKHEVQINERAIQIAKTLKGKKADKKAMEEKFEIMWSDWMKNFSTTFQDVQDEWSVKDKIENLVWERFSSIAGYLKTQQTTCAYETLNCLVGSLCLEDFEIGKHLEIHKQLNLETITNAFGFTHEDFGQYKSNALDITNTTFRRIDVLLVDTSRQDARFNVKSVADILRIIENAVDDHNSFRSQDLRFNLLPPYKALLIQHVVGYITIFFNSQEQEYTRRHSLRGQLEEYRETVWQLFKNVVEKKTEDHITAGFFKQALTKSVIDHVSDMIPLDIQDTMLLKFTHQKYSVIRDILIYLAEKGEFDDCYRYISDPTTFVLEWLTNQMNTLVFDEIVGNSNQYVQFAKKHVQKLFIEIEKAVRSINVENAVKCAPQTANESFLFDDPTDIFNTATVCSPVKKWIVSFTSYLTTMEILPISQYNFSHVTDKSEIDVYSFTQIVLEQLEDMEITVCRHFIKTTGNNIKWKKSPMTRIMDQLWGCTATCPFCY</sequence>
<reference evidence="4" key="1">
    <citation type="submission" date="2018-11" db="EMBL/GenBank/DDBJ databases">
        <authorList>
            <person name="Alioto T."/>
            <person name="Alioto T."/>
        </authorList>
    </citation>
    <scope>NUCLEOTIDE SEQUENCE</scope>
</reference>
<feature type="compositionally biased region" description="Basic and acidic residues" evidence="2">
    <location>
        <begin position="104"/>
        <end position="127"/>
    </location>
</feature>
<proteinExistence type="inferred from homology"/>
<evidence type="ECO:0000313" key="4">
    <source>
        <dbReference type="EMBL" id="VDI48947.1"/>
    </source>
</evidence>
<evidence type="ECO:0000256" key="2">
    <source>
        <dbReference type="SAM" id="MobiDB-lite"/>
    </source>
</evidence>
<dbReference type="EMBL" id="UYJE01006785">
    <property type="protein sequence ID" value="VDI48947.1"/>
    <property type="molecule type" value="Genomic_DNA"/>
</dbReference>
<accession>A0A8B6FEP2</accession>
<dbReference type="PANTHER" id="PTHR14819">
    <property type="entry name" value="GTP-BINDING"/>
    <property type="match status" value="1"/>
</dbReference>
<comment type="caution">
    <text evidence="4">The sequence shown here is derived from an EMBL/GenBank/DDBJ whole genome shotgun (WGS) entry which is preliminary data.</text>
</comment>
<evidence type="ECO:0000259" key="3">
    <source>
        <dbReference type="PROSITE" id="PS51717"/>
    </source>
</evidence>
<feature type="region of interest" description="Disordered" evidence="2">
    <location>
        <begin position="81"/>
        <end position="205"/>
    </location>
</feature>
<comment type="similarity">
    <text evidence="1">Belongs to the TRAFAC class dynamin-like GTPase superfamily. Very large inducible GTPase (VLIG) family.</text>
</comment>
<dbReference type="Proteomes" id="UP000596742">
    <property type="component" value="Unassembled WGS sequence"/>
</dbReference>
<dbReference type="SUPFAM" id="SSF52540">
    <property type="entry name" value="P-loop containing nucleoside triphosphate hydrolases"/>
    <property type="match status" value="1"/>
</dbReference>
<dbReference type="OrthoDB" id="6141954at2759"/>
<feature type="compositionally biased region" description="Basic and acidic residues" evidence="2">
    <location>
        <begin position="135"/>
        <end position="178"/>
    </location>
</feature>